<dbReference type="AlphaFoldDB" id="V7HVS6"/>
<comment type="caution">
    <text evidence="1">The sequence shown here is derived from an EMBL/GenBank/DDBJ whole genome shotgun (WGS) entry which is preliminary data.</text>
</comment>
<keyword evidence="2" id="KW-1185">Reference proteome</keyword>
<dbReference type="RefSeq" id="WP_023859461.1">
    <property type="nucleotide sequence ID" value="NZ_AWWH01000096.1"/>
</dbReference>
<protein>
    <submittedName>
        <fullName evidence="1">Uncharacterized protein</fullName>
    </submittedName>
</protein>
<proteinExistence type="predicted"/>
<evidence type="ECO:0000313" key="1">
    <source>
        <dbReference type="EMBL" id="ETA74339.1"/>
    </source>
</evidence>
<dbReference type="EMBL" id="AWWH01000096">
    <property type="protein sequence ID" value="ETA74339.1"/>
    <property type="molecule type" value="Genomic_DNA"/>
</dbReference>
<evidence type="ECO:0000313" key="2">
    <source>
        <dbReference type="Proteomes" id="UP000018559"/>
    </source>
</evidence>
<dbReference type="Proteomes" id="UP000018559">
    <property type="component" value="Unassembled WGS sequence"/>
</dbReference>
<name>V7HVS6_9LACO</name>
<reference evidence="1 2" key="1">
    <citation type="journal article" date="2014" name="Genome Announc.">
        <title>The Genome of the Predominant Equine Lactobacillus Species, Lactobacillus equi, Is Reflective of Its Lifestyle Adaptations to an Herbivorous Host.</title>
        <authorList>
            <person name="O'Donnell M.M."/>
            <person name="Harris H.M."/>
            <person name="O'Toole P.W."/>
            <person name="Ross R.P."/>
        </authorList>
    </citation>
    <scope>NUCLEOTIDE SEQUENCE [LARGE SCALE GENOMIC DNA]</scope>
    <source>
        <strain evidence="1 2">DPC 6820</strain>
    </source>
</reference>
<organism evidence="1 2">
    <name type="scientific">Ligilactobacillus equi DPC 6820</name>
    <dbReference type="NCBI Taxonomy" id="1392007"/>
    <lineage>
        <taxon>Bacteria</taxon>
        <taxon>Bacillati</taxon>
        <taxon>Bacillota</taxon>
        <taxon>Bacilli</taxon>
        <taxon>Lactobacillales</taxon>
        <taxon>Lactobacillaceae</taxon>
        <taxon>Ligilactobacillus</taxon>
    </lineage>
</organism>
<gene>
    <name evidence="1" type="ORF">LEQ_1935</name>
</gene>
<dbReference type="PATRIC" id="fig|1392007.3.peg.858"/>
<accession>V7HVS6</accession>
<sequence length="52" mass="6118">MDDEQQRSKSKPDLATQINIEDVDIKIFSGASRDTYCRYNRAYGYLCTTCFW</sequence>